<protein>
    <submittedName>
        <fullName evidence="2">MFS family permease</fullName>
    </submittedName>
</protein>
<feature type="transmembrane region" description="Helical" evidence="1">
    <location>
        <begin position="242"/>
        <end position="261"/>
    </location>
</feature>
<keyword evidence="1" id="KW-1133">Transmembrane helix</keyword>
<dbReference type="Pfam" id="PF07690">
    <property type="entry name" value="MFS_1"/>
    <property type="match status" value="1"/>
</dbReference>
<dbReference type="GO" id="GO:0022857">
    <property type="term" value="F:transmembrane transporter activity"/>
    <property type="evidence" value="ECO:0007669"/>
    <property type="project" value="InterPro"/>
</dbReference>
<feature type="transmembrane region" description="Helical" evidence="1">
    <location>
        <begin position="356"/>
        <end position="376"/>
    </location>
</feature>
<feature type="transmembrane region" description="Helical" evidence="1">
    <location>
        <begin position="294"/>
        <end position="315"/>
    </location>
</feature>
<evidence type="ECO:0000256" key="1">
    <source>
        <dbReference type="SAM" id="Phobius"/>
    </source>
</evidence>
<proteinExistence type="predicted"/>
<dbReference type="Gene3D" id="1.20.1250.20">
    <property type="entry name" value="MFS general substrate transporter like domains"/>
    <property type="match status" value="1"/>
</dbReference>
<keyword evidence="3" id="KW-1185">Reference proteome</keyword>
<organism evidence="2 3">
    <name type="scientific">Canibacter oris</name>
    <dbReference type="NCBI Taxonomy" id="1365628"/>
    <lineage>
        <taxon>Bacteria</taxon>
        <taxon>Bacillati</taxon>
        <taxon>Actinomycetota</taxon>
        <taxon>Actinomycetes</taxon>
        <taxon>Micrococcales</taxon>
        <taxon>Microbacteriaceae</taxon>
        <taxon>Canibacter</taxon>
    </lineage>
</organism>
<feature type="transmembrane region" description="Helical" evidence="1">
    <location>
        <begin position="210"/>
        <end position="236"/>
    </location>
</feature>
<feature type="transmembrane region" description="Helical" evidence="1">
    <location>
        <begin position="137"/>
        <end position="161"/>
    </location>
</feature>
<accession>A0A840DCU1</accession>
<feature type="transmembrane region" description="Helical" evidence="1">
    <location>
        <begin position="167"/>
        <end position="189"/>
    </location>
</feature>
<keyword evidence="1" id="KW-0812">Transmembrane</keyword>
<dbReference type="Proteomes" id="UP000571183">
    <property type="component" value="Unassembled WGS sequence"/>
</dbReference>
<dbReference type="PANTHER" id="PTHR23542">
    <property type="match status" value="1"/>
</dbReference>
<feature type="transmembrane region" description="Helical" evidence="1">
    <location>
        <begin position="12"/>
        <end position="36"/>
    </location>
</feature>
<dbReference type="PANTHER" id="PTHR23542:SF1">
    <property type="entry name" value="MAJOR FACILITATOR SUPERFAMILY (MFS) PROFILE DOMAIN-CONTAINING PROTEIN"/>
    <property type="match status" value="1"/>
</dbReference>
<dbReference type="InterPro" id="IPR036259">
    <property type="entry name" value="MFS_trans_sf"/>
</dbReference>
<feature type="transmembrane region" description="Helical" evidence="1">
    <location>
        <begin position="268"/>
        <end position="288"/>
    </location>
</feature>
<evidence type="ECO:0000313" key="3">
    <source>
        <dbReference type="Proteomes" id="UP000571183"/>
    </source>
</evidence>
<keyword evidence="1" id="KW-0472">Membrane</keyword>
<dbReference type="RefSeq" id="WP_183304395.1">
    <property type="nucleotide sequence ID" value="NZ_JACIFD010000004.1"/>
</dbReference>
<dbReference type="SUPFAM" id="SSF103473">
    <property type="entry name" value="MFS general substrate transporter"/>
    <property type="match status" value="1"/>
</dbReference>
<sequence length="406" mass="42625">MGIYRELSNSKGVFRLLGAQLLARFPAGMLSLVLLLHMEHIFHNYTSGGIMLATLCIGQAAAGPVTTRWMGKWGMRPVLTITTIICVICLLLVAYAPFNLLGYTVVAVLLGFTIPPIAPAVRTIFPKLVPGKLLNGLYSLDASVQEIIWAIGPVIAVFVAISFSPSIALTVAAALMVLGGIWFISSPELGQVKLPPARRKIGAVFTRRSVGLAVALGFLYLIAFAAFEAGVVSIFGHESFDGGFILGINAFGSFVGGMLVGHRALNRWALPTRMLVVFVGFLLCLISLETWWLTAIAFIGGLGAAPTFAGLSSLISSTVKFSETAEAFGWSNTGQLIGAAIGSALAGISIDAIGARGAFVVAGVAMGCAILTALIWRNIVPDLRGKDASPIPDTEKIPVTPQVGIG</sequence>
<dbReference type="AlphaFoldDB" id="A0A840DCU1"/>
<feature type="transmembrane region" description="Helical" evidence="1">
    <location>
        <begin position="78"/>
        <end position="98"/>
    </location>
</feature>
<gene>
    <name evidence="2" type="ORF">F5897_000573</name>
</gene>
<evidence type="ECO:0000313" key="2">
    <source>
        <dbReference type="EMBL" id="MBB4071281.1"/>
    </source>
</evidence>
<name>A0A840DCU1_9MICO</name>
<feature type="transmembrane region" description="Helical" evidence="1">
    <location>
        <begin position="104"/>
        <end position="125"/>
    </location>
</feature>
<dbReference type="InterPro" id="IPR011701">
    <property type="entry name" value="MFS"/>
</dbReference>
<feature type="transmembrane region" description="Helical" evidence="1">
    <location>
        <begin position="327"/>
        <end position="350"/>
    </location>
</feature>
<reference evidence="2" key="1">
    <citation type="submission" date="2020-08" db="EMBL/GenBank/DDBJ databases">
        <title>Sequencing the genomes of 1000 actinobacteria strains.</title>
        <authorList>
            <person name="Klenk H.-P."/>
        </authorList>
    </citation>
    <scope>NUCLEOTIDE SEQUENCE [LARGE SCALE GENOMIC DNA]</scope>
    <source>
        <strain evidence="2">DSM 27064</strain>
    </source>
</reference>
<feature type="transmembrane region" description="Helical" evidence="1">
    <location>
        <begin position="48"/>
        <end position="66"/>
    </location>
</feature>
<comment type="caution">
    <text evidence="2">The sequence shown here is derived from an EMBL/GenBank/DDBJ whole genome shotgun (WGS) entry which is preliminary data.</text>
</comment>
<dbReference type="EMBL" id="JACIFD010000004">
    <property type="protein sequence ID" value="MBB4071281.1"/>
    <property type="molecule type" value="Genomic_DNA"/>
</dbReference>